<dbReference type="Proteomes" id="UP000694556">
    <property type="component" value="Chromosome 19"/>
</dbReference>
<dbReference type="PANTHER" id="PTHR15593:SF1">
    <property type="entry name" value="PHOSPHOINOSITIDE 3-KINASE REGULATORY SUBUNIT 6"/>
    <property type="match status" value="1"/>
</dbReference>
<name>A0A8C3CUN3_CAIMO</name>
<evidence type="ECO:0000313" key="2">
    <source>
        <dbReference type="Proteomes" id="UP000694556"/>
    </source>
</evidence>
<dbReference type="PANTHER" id="PTHR15593">
    <property type="entry name" value="PHOSPHATIDYLINOSITOL 3-KINASE REGULATORY SUBUNIT"/>
    <property type="match status" value="1"/>
</dbReference>
<keyword evidence="2" id="KW-1185">Reference proteome</keyword>
<reference evidence="1" key="2">
    <citation type="submission" date="2025-08" db="UniProtKB">
        <authorList>
            <consortium name="Ensembl"/>
        </authorList>
    </citation>
    <scope>IDENTIFICATION</scope>
</reference>
<dbReference type="GO" id="GO:0005944">
    <property type="term" value="C:phosphatidylinositol 3-kinase complex, class IB"/>
    <property type="evidence" value="ECO:0007669"/>
    <property type="project" value="InterPro"/>
</dbReference>
<reference evidence="1" key="1">
    <citation type="submission" date="2018-09" db="EMBL/GenBank/DDBJ databases">
        <title>Common duck and Muscovy duck high density SNP chip.</title>
        <authorList>
            <person name="Vignal A."/>
            <person name="Thebault N."/>
            <person name="Warren W.C."/>
        </authorList>
    </citation>
    <scope>NUCLEOTIDE SEQUENCE [LARGE SCALE GENOMIC DNA]</scope>
</reference>
<dbReference type="GO" id="GO:0046935">
    <property type="term" value="F:1-phosphatidylinositol-3-kinase regulator activity"/>
    <property type="evidence" value="ECO:0007669"/>
    <property type="project" value="InterPro"/>
</dbReference>
<dbReference type="AlphaFoldDB" id="A0A8C3CUN3"/>
<dbReference type="Pfam" id="PF10486">
    <property type="entry name" value="PI3K_1B_p101"/>
    <property type="match status" value="3"/>
</dbReference>
<proteinExistence type="predicted"/>
<accession>A0A8C3CUN3</accession>
<dbReference type="GO" id="GO:0007186">
    <property type="term" value="P:G protein-coupled receptor signaling pathway"/>
    <property type="evidence" value="ECO:0007669"/>
    <property type="project" value="TreeGrafter"/>
</dbReference>
<evidence type="ECO:0000313" key="1">
    <source>
        <dbReference type="Ensembl" id="ENSCMMP00000026524.1"/>
    </source>
</evidence>
<reference evidence="1" key="3">
    <citation type="submission" date="2025-09" db="UniProtKB">
        <authorList>
            <consortium name="Ensembl"/>
        </authorList>
    </citation>
    <scope>IDENTIFICATION</scope>
</reference>
<organism evidence="1 2">
    <name type="scientific">Cairina moschata</name>
    <name type="common">Muscovy duck</name>
    <dbReference type="NCBI Taxonomy" id="8855"/>
    <lineage>
        <taxon>Eukaryota</taxon>
        <taxon>Metazoa</taxon>
        <taxon>Chordata</taxon>
        <taxon>Craniata</taxon>
        <taxon>Vertebrata</taxon>
        <taxon>Euteleostomi</taxon>
        <taxon>Archelosauria</taxon>
        <taxon>Archosauria</taxon>
        <taxon>Dinosauria</taxon>
        <taxon>Saurischia</taxon>
        <taxon>Theropoda</taxon>
        <taxon>Coelurosauria</taxon>
        <taxon>Aves</taxon>
        <taxon>Neognathae</taxon>
        <taxon>Galloanserae</taxon>
        <taxon>Anseriformes</taxon>
        <taxon>Anatidae</taxon>
        <taxon>Anatinae</taxon>
        <taxon>Cairina</taxon>
    </lineage>
</organism>
<protein>
    <submittedName>
        <fullName evidence="1">Phosphoinositide-3-kinase regulatory subunit 6</fullName>
    </submittedName>
</protein>
<dbReference type="Ensembl" id="ENSCMMT00000028981.1">
    <property type="protein sequence ID" value="ENSCMMP00000026524.1"/>
    <property type="gene ID" value="ENSCMMG00000016329.1"/>
</dbReference>
<sequence length="692" mass="76797">TGDLRFLCPFQPALRGMLRWTLHKKIDQNPSSSSILVRILVKELERAERGDYRHYIIPLLHTLMYTLIKAPCISDELCSRVYDFCKKLLTLPKPFCTIGLDYAVRLKMERAAPGMLYQRMVISEQSLKSNPYPYQEKIFIFADPELLSEAICNALVTDTQAAQLSQSPRVCMCYVIIHAMQAALCEGCDLSGLRMSLQVSSSTSTVEHWFHQVVAAVECAGSEASVDREQHVERLEKIYCALLGSLPPAPFFPPGDAPLGRLQDIPLPNPNISFHLWKEDDQLCEWELDTKGWLVPAQSPPMGTPLSPSSAPGGFEKLGAFLLPVVLGPGGERGGCLLVLQSCCREPFSSPFTSETRLFLLSMSRKRETRRVFLTPRLNLQFYYIPVVTGQPSAPTAAVSPELCEVAGYLGRADPWYESNINTLCHMIPKLATMPSSPSKHLVTDLFITDVIAYYVRMGAQPVCFQVYAVKVFFNDPALEPAEDVFLTELCAQVQESISHRGVCFLPVEPHSWGCHPGGVSPAPAPFHPVLSLQKASDRAKEVSASLRSTGLVMKAIPADEAEAPSSCCSLPLSPCLKHNLLCLNVNVTEIIKINNLSGRSFSAVANRLKTRDIKIRSTEQRPFMVCLDKDSRRTYRNVISVEVSPCLEPSYCLQKTRTMKSSVHEAEDVGLVKYMPKSLLLPINTFAGVIQ</sequence>
<dbReference type="InterPro" id="IPR019522">
    <property type="entry name" value="PIK3R5/6"/>
</dbReference>